<dbReference type="Proteomes" id="UP000186303">
    <property type="component" value="Chromosome 1"/>
</dbReference>
<dbReference type="InterPro" id="IPR027746">
    <property type="entry name" value="TTL"/>
</dbReference>
<evidence type="ECO:0000313" key="2">
    <source>
        <dbReference type="EMBL" id="SHO76349.1"/>
    </source>
</evidence>
<dbReference type="EMBL" id="LT671821">
    <property type="protein sequence ID" value="SHO76349.1"/>
    <property type="molecule type" value="Genomic_DNA"/>
</dbReference>
<keyword evidence="2" id="KW-0436">Ligase</keyword>
<reference evidence="3" key="1">
    <citation type="journal article" date="2017" name="Nucleic Acids Res.">
        <title>Proteogenomics produces comprehensive and highly accurate protein-coding gene annotation in a complete genome assembly of Malassezia sympodialis.</title>
        <authorList>
            <person name="Zhu Y."/>
            <person name="Engstroem P.G."/>
            <person name="Tellgren-Roth C."/>
            <person name="Baudo C.D."/>
            <person name="Kennell J.C."/>
            <person name="Sun S."/>
            <person name="Billmyre R.B."/>
            <person name="Schroeder M.S."/>
            <person name="Andersson A."/>
            <person name="Holm T."/>
            <person name="Sigurgeirsson B."/>
            <person name="Wu G."/>
            <person name="Sankaranarayanan S.R."/>
            <person name="Siddharthan R."/>
            <person name="Sanyal K."/>
            <person name="Lundeberg J."/>
            <person name="Nystedt B."/>
            <person name="Boekhout T."/>
            <person name="Dawson T.L. Jr."/>
            <person name="Heitman J."/>
            <person name="Scheynius A."/>
            <person name="Lehtioe J."/>
        </authorList>
    </citation>
    <scope>NUCLEOTIDE SEQUENCE [LARGE SCALE GENOMIC DNA]</scope>
    <source>
        <strain evidence="3">ATCC 42132</strain>
    </source>
</reference>
<dbReference type="Gene3D" id="3.40.1210.10">
    <property type="entry name" value="Survival protein SurE-like phosphatase/nucleotidase"/>
    <property type="match status" value="1"/>
</dbReference>
<dbReference type="GO" id="GO:0000932">
    <property type="term" value="C:P-body"/>
    <property type="evidence" value="ECO:0007669"/>
    <property type="project" value="TreeGrafter"/>
</dbReference>
<dbReference type="STRING" id="1230383.A0A1M8A1S5"/>
<feature type="domain" description="Survival protein SurE-like phosphatase/nucleotidase" evidence="1">
    <location>
        <begin position="6"/>
        <end position="247"/>
    </location>
</feature>
<dbReference type="AlphaFoldDB" id="A0A1M8A1S5"/>
<dbReference type="SUPFAM" id="SSF64167">
    <property type="entry name" value="SurE-like"/>
    <property type="match status" value="1"/>
</dbReference>
<name>A0A1M8A1S5_MALS4</name>
<sequence length="336" mass="37233">MHTPHVLLVNDDGPPSDSSPYVLELYQYLLDMGWQVRVVLPSSQKSWSGTNYSVSQTHVRYWYYYPIRDNFQGLHPETHKCWSLERRPVCTERGEIGEWVLVDGTPSTCTNVGLFTGDALFQTDHPTDLVLSGPNFGRNTGTAFSLSSGTLGGALAGSLSGVRSIAISFCHFKKSPPTLDRREAPPLTKEQFADYASVACRYSAKLCSKLWDSWDHDAQVQAYSINVPICESLQRPEVHWTKVWASQHVQLYPLPSMPDVPLRIEPLGVHPDESEGDDSPGPYLAFRPNLARAMCPADPEPGTDVWAIHHGYISVSRFVASFAEVDAGARPAPSCI</sequence>
<dbReference type="InterPro" id="IPR036523">
    <property type="entry name" value="SurE-like_sf"/>
</dbReference>
<gene>
    <name evidence="2" type="ORF">MSYG_0687</name>
</gene>
<dbReference type="Pfam" id="PF01975">
    <property type="entry name" value="SurE"/>
    <property type="match status" value="1"/>
</dbReference>
<dbReference type="PANTHER" id="PTHR47551:SF1">
    <property type="entry name" value="TUBULIN--TYROSINE LIGASE PBY1-RELATED"/>
    <property type="match status" value="1"/>
</dbReference>
<dbReference type="GO" id="GO:0016787">
    <property type="term" value="F:hydrolase activity"/>
    <property type="evidence" value="ECO:0007669"/>
    <property type="project" value="InterPro"/>
</dbReference>
<organism evidence="2 3">
    <name type="scientific">Malassezia sympodialis (strain ATCC 42132)</name>
    <name type="common">Atopic eczema-associated yeast</name>
    <dbReference type="NCBI Taxonomy" id="1230383"/>
    <lineage>
        <taxon>Eukaryota</taxon>
        <taxon>Fungi</taxon>
        <taxon>Dikarya</taxon>
        <taxon>Basidiomycota</taxon>
        <taxon>Ustilaginomycotina</taxon>
        <taxon>Malasseziomycetes</taxon>
        <taxon>Malasseziales</taxon>
        <taxon>Malasseziaceae</taxon>
        <taxon>Malassezia</taxon>
    </lineage>
</organism>
<dbReference type="VEuPathDB" id="FungiDB:MSYG_0687"/>
<protein>
    <submittedName>
        <fullName evidence="2">Similar to S.cerevisiae protein PBY1 (Putative tubulin tyrosine ligase associated with P-bodies)</fullName>
    </submittedName>
</protein>
<dbReference type="OMA" id="RIWENRY"/>
<keyword evidence="3" id="KW-1185">Reference proteome</keyword>
<dbReference type="PANTHER" id="PTHR47551">
    <property type="entry name" value="TUBULIN--TYROSINE LIGASE PBY1-RELATED"/>
    <property type="match status" value="1"/>
</dbReference>
<dbReference type="InterPro" id="IPR002828">
    <property type="entry name" value="SurE-like_Pase/nucleotidase"/>
</dbReference>
<accession>A0A1M8A1S5</accession>
<dbReference type="OrthoDB" id="202825at2759"/>
<evidence type="ECO:0000313" key="3">
    <source>
        <dbReference type="Proteomes" id="UP000186303"/>
    </source>
</evidence>
<proteinExistence type="predicted"/>
<dbReference type="GO" id="GO:0016874">
    <property type="term" value="F:ligase activity"/>
    <property type="evidence" value="ECO:0007669"/>
    <property type="project" value="UniProtKB-KW"/>
</dbReference>
<evidence type="ECO:0000259" key="1">
    <source>
        <dbReference type="Pfam" id="PF01975"/>
    </source>
</evidence>